<name>A0A127Q567_9BURK</name>
<dbReference type="InterPro" id="IPR058163">
    <property type="entry name" value="LysR-type_TF_proteobact-type"/>
</dbReference>
<protein>
    <submittedName>
        <fullName evidence="6">Bacterial regulatory helix-turn-helix, lysR family protein</fullName>
    </submittedName>
</protein>
<sequence>MDKFESMRIFTRIVELKSFTRAAEDLGYPKATVTNAIKQLEARLRVRLLHRTTRQVSPTLDGDAYYTRCVQLLADLEETENVFSQAAANPSGKLRIDMHGTLGRHFVLPVLDQFCTRYPHIELQIGMGDRLVDLVRESIDCVLRVGELQDSSMVARRLASLEQVTCASPAYLELHGEPRHVEDLAAHRAVNFFSAQTGKIYPFEFKVDGERREIAIPGTISVNNADAYKQCCASGFGLIQVPRYGVAGLLASGALREVMPEYRPQPSTVSVLYPHHRQLSPRVRVFVDWLAAVFAAAR</sequence>
<gene>
    <name evidence="6" type="ORF">CPter91_2780</name>
</gene>
<dbReference type="PROSITE" id="PS50931">
    <property type="entry name" value="HTH_LYSR"/>
    <property type="match status" value="1"/>
</dbReference>
<evidence type="ECO:0000313" key="6">
    <source>
        <dbReference type="EMBL" id="AMP05126.1"/>
    </source>
</evidence>
<dbReference type="SUPFAM" id="SSF53850">
    <property type="entry name" value="Periplasmic binding protein-like II"/>
    <property type="match status" value="1"/>
</dbReference>
<dbReference type="Proteomes" id="UP000074561">
    <property type="component" value="Chromosome"/>
</dbReference>
<proteinExistence type="inferred from homology"/>
<dbReference type="SUPFAM" id="SSF46785">
    <property type="entry name" value="Winged helix' DNA-binding domain"/>
    <property type="match status" value="1"/>
</dbReference>
<dbReference type="Pfam" id="PF03466">
    <property type="entry name" value="LysR_substrate"/>
    <property type="match status" value="1"/>
</dbReference>
<keyword evidence="3" id="KW-0238">DNA-binding</keyword>
<dbReference type="STRING" id="279113.CPter91_2780"/>
<evidence type="ECO:0000259" key="5">
    <source>
        <dbReference type="PROSITE" id="PS50931"/>
    </source>
</evidence>
<dbReference type="InterPro" id="IPR005119">
    <property type="entry name" value="LysR_subst-bd"/>
</dbReference>
<evidence type="ECO:0000256" key="4">
    <source>
        <dbReference type="ARBA" id="ARBA00023163"/>
    </source>
</evidence>
<feature type="domain" description="HTH lysR-type" evidence="5">
    <location>
        <begin position="1"/>
        <end position="59"/>
    </location>
</feature>
<reference evidence="6 7" key="1">
    <citation type="submission" date="2015-11" db="EMBL/GenBank/DDBJ databases">
        <title>Exploring the genomic traits of fungus-feeding bacterial genus Collimonas.</title>
        <authorList>
            <person name="Song C."/>
            <person name="Schmidt R."/>
            <person name="de Jager V."/>
            <person name="Krzyzanowska D."/>
            <person name="Jongedijk E."/>
            <person name="Cankar K."/>
            <person name="Beekwilder J."/>
            <person name="van Veen A."/>
            <person name="de Boer W."/>
            <person name="van Veen J.A."/>
            <person name="Garbeva P."/>
        </authorList>
    </citation>
    <scope>NUCLEOTIDE SEQUENCE [LARGE SCALE GENOMIC DNA]</scope>
    <source>
        <strain evidence="6 7">Ter91</strain>
    </source>
</reference>
<evidence type="ECO:0000256" key="2">
    <source>
        <dbReference type="ARBA" id="ARBA00023015"/>
    </source>
</evidence>
<evidence type="ECO:0000256" key="1">
    <source>
        <dbReference type="ARBA" id="ARBA00009437"/>
    </source>
</evidence>
<dbReference type="Gene3D" id="3.40.190.290">
    <property type="match status" value="1"/>
</dbReference>
<dbReference type="InterPro" id="IPR036390">
    <property type="entry name" value="WH_DNA-bd_sf"/>
</dbReference>
<dbReference type="CDD" id="cd08472">
    <property type="entry name" value="PBP2_CrgA_like_3"/>
    <property type="match status" value="1"/>
</dbReference>
<keyword evidence="2" id="KW-0805">Transcription regulation</keyword>
<dbReference type="FunFam" id="1.10.10.10:FF:000001">
    <property type="entry name" value="LysR family transcriptional regulator"/>
    <property type="match status" value="1"/>
</dbReference>
<dbReference type="GO" id="GO:0003700">
    <property type="term" value="F:DNA-binding transcription factor activity"/>
    <property type="evidence" value="ECO:0007669"/>
    <property type="project" value="InterPro"/>
</dbReference>
<dbReference type="FunFam" id="3.40.190.290:FF:000001">
    <property type="entry name" value="Transcriptional regulator, LysR family"/>
    <property type="match status" value="1"/>
</dbReference>
<dbReference type="InterPro" id="IPR036388">
    <property type="entry name" value="WH-like_DNA-bd_sf"/>
</dbReference>
<dbReference type="Gene3D" id="1.10.10.10">
    <property type="entry name" value="Winged helix-like DNA-binding domain superfamily/Winged helix DNA-binding domain"/>
    <property type="match status" value="1"/>
</dbReference>
<dbReference type="AlphaFoldDB" id="A0A127Q567"/>
<evidence type="ECO:0000313" key="7">
    <source>
        <dbReference type="Proteomes" id="UP000074561"/>
    </source>
</evidence>
<evidence type="ECO:0000256" key="3">
    <source>
        <dbReference type="ARBA" id="ARBA00023125"/>
    </source>
</evidence>
<dbReference type="RefSeq" id="WP_061940842.1">
    <property type="nucleotide sequence ID" value="NZ_CP013234.1"/>
</dbReference>
<dbReference type="Pfam" id="PF00126">
    <property type="entry name" value="HTH_1"/>
    <property type="match status" value="1"/>
</dbReference>
<dbReference type="InterPro" id="IPR000847">
    <property type="entry name" value="LysR_HTH_N"/>
</dbReference>
<dbReference type="GO" id="GO:0006351">
    <property type="term" value="P:DNA-templated transcription"/>
    <property type="evidence" value="ECO:0007669"/>
    <property type="project" value="TreeGrafter"/>
</dbReference>
<dbReference type="PATRIC" id="fig|279113.9.peg.2744"/>
<dbReference type="EMBL" id="CP013234">
    <property type="protein sequence ID" value="AMP05126.1"/>
    <property type="molecule type" value="Genomic_DNA"/>
</dbReference>
<dbReference type="PANTHER" id="PTHR30537:SF72">
    <property type="entry name" value="LYSR FAMILY TRANSCRIPTIONAL REGULATOR"/>
    <property type="match status" value="1"/>
</dbReference>
<dbReference type="GO" id="GO:0043565">
    <property type="term" value="F:sequence-specific DNA binding"/>
    <property type="evidence" value="ECO:0007669"/>
    <property type="project" value="TreeGrafter"/>
</dbReference>
<organism evidence="6 7">
    <name type="scientific">Collimonas pratensis</name>
    <dbReference type="NCBI Taxonomy" id="279113"/>
    <lineage>
        <taxon>Bacteria</taxon>
        <taxon>Pseudomonadati</taxon>
        <taxon>Pseudomonadota</taxon>
        <taxon>Betaproteobacteria</taxon>
        <taxon>Burkholderiales</taxon>
        <taxon>Oxalobacteraceae</taxon>
        <taxon>Collimonas</taxon>
    </lineage>
</organism>
<accession>A0A127Q567</accession>
<dbReference type="KEGG" id="cpra:CPter91_2780"/>
<dbReference type="OrthoDB" id="8538345at2"/>
<dbReference type="PANTHER" id="PTHR30537">
    <property type="entry name" value="HTH-TYPE TRANSCRIPTIONAL REGULATOR"/>
    <property type="match status" value="1"/>
</dbReference>
<comment type="similarity">
    <text evidence="1">Belongs to the LysR transcriptional regulatory family.</text>
</comment>
<keyword evidence="4" id="KW-0804">Transcription</keyword>